<name>A0A516SJ08_9NEIS</name>
<gene>
    <name evidence="2" type="ORF">FNU76_18325</name>
</gene>
<dbReference type="KEGG" id="cari:FNU76_18325"/>
<feature type="compositionally biased region" description="Polar residues" evidence="1">
    <location>
        <begin position="153"/>
        <end position="164"/>
    </location>
</feature>
<evidence type="ECO:0000256" key="1">
    <source>
        <dbReference type="SAM" id="MobiDB-lite"/>
    </source>
</evidence>
<evidence type="ECO:0000313" key="2">
    <source>
        <dbReference type="EMBL" id="QDQ28145.1"/>
    </source>
</evidence>
<feature type="compositionally biased region" description="Basic and acidic residues" evidence="1">
    <location>
        <begin position="165"/>
        <end position="181"/>
    </location>
</feature>
<dbReference type="RefSeq" id="WP_144279532.1">
    <property type="nucleotide sequence ID" value="NZ_CP041730.1"/>
</dbReference>
<keyword evidence="3" id="KW-1185">Reference proteome</keyword>
<organism evidence="2 3">
    <name type="scientific">Chitinimonas arctica</name>
    <dbReference type="NCBI Taxonomy" id="2594795"/>
    <lineage>
        <taxon>Bacteria</taxon>
        <taxon>Pseudomonadati</taxon>
        <taxon>Pseudomonadota</taxon>
        <taxon>Betaproteobacteria</taxon>
        <taxon>Neisseriales</taxon>
        <taxon>Chitinibacteraceae</taxon>
        <taxon>Chitinimonas</taxon>
    </lineage>
</organism>
<dbReference type="Proteomes" id="UP000317550">
    <property type="component" value="Chromosome"/>
</dbReference>
<protein>
    <submittedName>
        <fullName evidence="2">Uncharacterized protein</fullName>
    </submittedName>
</protein>
<sequence>MVKIGSIKKEDVQTSLNSWLGKPENQQGALLQATFRLTSGEKYHVRVNTQMLLDGMPTLKVKRKLGKRERQESRFLRFIREFFTHMCKNGLETNSNLFTKVARSNLNKIFLPGSKNHESTSTAEETSFFATPKKEHDFSLPRSALPHIVATKQNTESNTDTPTRNTEKLPTEAPLRHDENGNHVNESITALQGTLEAINASGSGGDFTRKLDTAEREPFALRNELRFRHAKLVAEVATIATNALENVSNHLSQPSSESSWCRVCKCKIGEALDKIDRLREKYHFKNIRKDANEYEKMAAREIYGIYQNLAGINRTLSNLEKRLAAGNTHPADLKRFALLITNEDKNKIGEKLKTVQADFLKANVAFEPIR</sequence>
<accession>A0A516SJ08</accession>
<reference evidence="3" key="1">
    <citation type="submission" date="2019-07" db="EMBL/GenBank/DDBJ databases">
        <title>Chitinimonas sp. nov., isolated from Ny-Alesund, arctica soil.</title>
        <authorList>
            <person name="Xu Q."/>
            <person name="Peng F."/>
        </authorList>
    </citation>
    <scope>NUCLEOTIDE SEQUENCE [LARGE SCALE GENOMIC DNA]</scope>
    <source>
        <strain evidence="3">R3-44</strain>
    </source>
</reference>
<dbReference type="EMBL" id="CP041730">
    <property type="protein sequence ID" value="QDQ28145.1"/>
    <property type="molecule type" value="Genomic_DNA"/>
</dbReference>
<feature type="region of interest" description="Disordered" evidence="1">
    <location>
        <begin position="153"/>
        <end position="181"/>
    </location>
</feature>
<evidence type="ECO:0000313" key="3">
    <source>
        <dbReference type="Proteomes" id="UP000317550"/>
    </source>
</evidence>
<dbReference type="AlphaFoldDB" id="A0A516SJ08"/>
<proteinExistence type="predicted"/>